<sequence>MSAPVAVAACLCALSVFVATGLDRADARKIAGACKREAVLVAAAGRSVVDALTARVKGAVGAGGPARVSLGEVSEMIDVVRLGLSAGLSFDAALEIFCANRRSVLALRLERACMAWQVGVGMREDELLAAARDLDVRALETFAITVGQALALGAPLAETLAAQSREIRAAHRAAVEREIERAPVKLLIPTGTLILPALLLSILGPLLGAGGMM</sequence>
<evidence type="ECO:0000256" key="2">
    <source>
        <dbReference type="ARBA" id="ARBA00022475"/>
    </source>
</evidence>
<feature type="signal peptide" evidence="7">
    <location>
        <begin position="1"/>
        <end position="18"/>
    </location>
</feature>
<dbReference type="InterPro" id="IPR018076">
    <property type="entry name" value="T2SS_GspF_dom"/>
</dbReference>
<gene>
    <name evidence="9" type="ORF">ERS852381_00742</name>
</gene>
<feature type="transmembrane region" description="Helical" evidence="6">
    <location>
        <begin position="186"/>
        <end position="207"/>
    </location>
</feature>
<reference evidence="9 10" key="1">
    <citation type="submission" date="2015-09" db="EMBL/GenBank/DDBJ databases">
        <authorList>
            <consortium name="Pathogen Informatics"/>
        </authorList>
    </citation>
    <scope>NUCLEOTIDE SEQUENCE [LARGE SCALE GENOMIC DNA]</scope>
    <source>
        <strain evidence="9 10">2789STDY5608823</strain>
    </source>
</reference>
<keyword evidence="4 6" id="KW-1133">Transmembrane helix</keyword>
<accession>A0A174A8K9</accession>
<evidence type="ECO:0000256" key="4">
    <source>
        <dbReference type="ARBA" id="ARBA00022989"/>
    </source>
</evidence>
<proteinExistence type="predicted"/>
<dbReference type="GO" id="GO:0005886">
    <property type="term" value="C:plasma membrane"/>
    <property type="evidence" value="ECO:0007669"/>
    <property type="project" value="UniProtKB-SubCell"/>
</dbReference>
<dbReference type="Proteomes" id="UP000095468">
    <property type="component" value="Unassembled WGS sequence"/>
</dbReference>
<evidence type="ECO:0000256" key="6">
    <source>
        <dbReference type="SAM" id="Phobius"/>
    </source>
</evidence>
<keyword evidence="2" id="KW-1003">Cell membrane</keyword>
<evidence type="ECO:0000256" key="5">
    <source>
        <dbReference type="ARBA" id="ARBA00023136"/>
    </source>
</evidence>
<evidence type="ECO:0000313" key="9">
    <source>
        <dbReference type="EMBL" id="CUN84992.1"/>
    </source>
</evidence>
<feature type="chain" id="PRO_5039273084" evidence="7">
    <location>
        <begin position="19"/>
        <end position="213"/>
    </location>
</feature>
<name>A0A174A8K9_9ACTN</name>
<evidence type="ECO:0000259" key="8">
    <source>
        <dbReference type="Pfam" id="PF00482"/>
    </source>
</evidence>
<protein>
    <submittedName>
        <fullName evidence="9">Bacterial type II secretion system protein F domain</fullName>
    </submittedName>
</protein>
<dbReference type="PANTHER" id="PTHR35007:SF4">
    <property type="entry name" value="CONSERVED TRANSMEMBRANE PROTEIN-RELATED"/>
    <property type="match status" value="1"/>
</dbReference>
<keyword evidence="3 6" id="KW-0812">Transmembrane</keyword>
<dbReference type="AlphaFoldDB" id="A0A174A8K9"/>
<comment type="subcellular location">
    <subcellularLocation>
        <location evidence="1">Cell membrane</location>
        <topology evidence="1">Multi-pass membrane protein</topology>
    </subcellularLocation>
</comment>
<keyword evidence="5 6" id="KW-0472">Membrane</keyword>
<dbReference type="Pfam" id="PF00482">
    <property type="entry name" value="T2SSF"/>
    <property type="match status" value="1"/>
</dbReference>
<dbReference type="PANTHER" id="PTHR35007">
    <property type="entry name" value="INTEGRAL MEMBRANE PROTEIN-RELATED"/>
    <property type="match status" value="1"/>
</dbReference>
<keyword evidence="7" id="KW-0732">Signal</keyword>
<dbReference type="EMBL" id="CYYP01000005">
    <property type="protein sequence ID" value="CUN84992.1"/>
    <property type="molecule type" value="Genomic_DNA"/>
</dbReference>
<feature type="domain" description="Type II secretion system protein GspF" evidence="8">
    <location>
        <begin position="78"/>
        <end position="203"/>
    </location>
</feature>
<evidence type="ECO:0000313" key="10">
    <source>
        <dbReference type="Proteomes" id="UP000095468"/>
    </source>
</evidence>
<dbReference type="RefSeq" id="WP_055285906.1">
    <property type="nucleotide sequence ID" value="NZ_CYYP01000005.1"/>
</dbReference>
<evidence type="ECO:0000256" key="1">
    <source>
        <dbReference type="ARBA" id="ARBA00004651"/>
    </source>
</evidence>
<evidence type="ECO:0000256" key="3">
    <source>
        <dbReference type="ARBA" id="ARBA00022692"/>
    </source>
</evidence>
<evidence type="ECO:0000256" key="7">
    <source>
        <dbReference type="SAM" id="SignalP"/>
    </source>
</evidence>
<organism evidence="9 10">
    <name type="scientific">Collinsella aerofaciens</name>
    <dbReference type="NCBI Taxonomy" id="74426"/>
    <lineage>
        <taxon>Bacteria</taxon>
        <taxon>Bacillati</taxon>
        <taxon>Actinomycetota</taxon>
        <taxon>Coriobacteriia</taxon>
        <taxon>Coriobacteriales</taxon>
        <taxon>Coriobacteriaceae</taxon>
        <taxon>Collinsella</taxon>
    </lineage>
</organism>